<feature type="compositionally biased region" description="Polar residues" evidence="1">
    <location>
        <begin position="1"/>
        <end position="11"/>
    </location>
</feature>
<gene>
    <name evidence="3" type="ORF">GIB67_040816</name>
</gene>
<feature type="region of interest" description="Disordered" evidence="1">
    <location>
        <begin position="1"/>
        <end position="27"/>
    </location>
</feature>
<protein>
    <recommendedName>
        <fullName evidence="2">WW domain-containing protein</fullName>
    </recommendedName>
</protein>
<name>A0A7J7P4T5_9MAGN</name>
<keyword evidence="4" id="KW-1185">Reference proteome</keyword>
<feature type="compositionally biased region" description="Low complexity" evidence="1">
    <location>
        <begin position="90"/>
        <end position="101"/>
    </location>
</feature>
<dbReference type="InterPro" id="IPR001202">
    <property type="entry name" value="WW_dom"/>
</dbReference>
<evidence type="ECO:0000256" key="1">
    <source>
        <dbReference type="SAM" id="MobiDB-lite"/>
    </source>
</evidence>
<dbReference type="AlphaFoldDB" id="A0A7J7P4T5"/>
<dbReference type="EMBL" id="JACGCM010000276">
    <property type="protein sequence ID" value="KAF6174323.1"/>
    <property type="molecule type" value="Genomic_DNA"/>
</dbReference>
<feature type="compositionally biased region" description="Low complexity" evidence="1">
    <location>
        <begin position="68"/>
        <end position="77"/>
    </location>
</feature>
<evidence type="ECO:0000313" key="3">
    <source>
        <dbReference type="EMBL" id="KAF6174323.1"/>
    </source>
</evidence>
<dbReference type="OrthoDB" id="196131at2759"/>
<accession>A0A7J7P4T5</accession>
<dbReference type="Gene3D" id="2.20.70.10">
    <property type="match status" value="1"/>
</dbReference>
<evidence type="ECO:0000313" key="4">
    <source>
        <dbReference type="Proteomes" id="UP000541444"/>
    </source>
</evidence>
<sequence length="168" mass="18070">MAPTTASSTSPRYAPADPSLPKPWRGLVDGSTGNSYFWNLVTNVTRYEKPVADAASPRPPSSPPPPTLASTDISSPSEKPPKSIHNETVSSPSAQQSPASSLAVDAYRRQHEITISEKDEPPPFMTFSSTGFSTVILREVRYLLHDGANVVHCTVLFVGDVQIVLVPL</sequence>
<dbReference type="SUPFAM" id="SSF51045">
    <property type="entry name" value="WW domain"/>
    <property type="match status" value="1"/>
</dbReference>
<comment type="caution">
    <text evidence="3">The sequence shown here is derived from an EMBL/GenBank/DDBJ whole genome shotgun (WGS) entry which is preliminary data.</text>
</comment>
<evidence type="ECO:0000259" key="2">
    <source>
        <dbReference type="PROSITE" id="PS50020"/>
    </source>
</evidence>
<feature type="compositionally biased region" description="Pro residues" evidence="1">
    <location>
        <begin position="57"/>
        <end position="67"/>
    </location>
</feature>
<feature type="region of interest" description="Disordered" evidence="1">
    <location>
        <begin position="51"/>
        <end position="104"/>
    </location>
</feature>
<dbReference type="SMART" id="SM00456">
    <property type="entry name" value="WW"/>
    <property type="match status" value="1"/>
</dbReference>
<dbReference type="PROSITE" id="PS01159">
    <property type="entry name" value="WW_DOMAIN_1"/>
    <property type="match status" value="1"/>
</dbReference>
<feature type="domain" description="WW" evidence="2">
    <location>
        <begin position="18"/>
        <end position="52"/>
    </location>
</feature>
<proteinExistence type="predicted"/>
<dbReference type="InterPro" id="IPR036020">
    <property type="entry name" value="WW_dom_sf"/>
</dbReference>
<dbReference type="Pfam" id="PF00397">
    <property type="entry name" value="WW"/>
    <property type="match status" value="1"/>
</dbReference>
<reference evidence="3 4" key="1">
    <citation type="journal article" date="2020" name="IScience">
        <title>Genome Sequencing of the Endangered Kingdonia uniflora (Circaeasteraceae, Ranunculales) Reveals Potential Mechanisms of Evolutionary Specialization.</title>
        <authorList>
            <person name="Sun Y."/>
            <person name="Deng T."/>
            <person name="Zhang A."/>
            <person name="Moore M.J."/>
            <person name="Landis J.B."/>
            <person name="Lin N."/>
            <person name="Zhang H."/>
            <person name="Zhang X."/>
            <person name="Huang J."/>
            <person name="Zhang X."/>
            <person name="Sun H."/>
            <person name="Wang H."/>
        </authorList>
    </citation>
    <scope>NUCLEOTIDE SEQUENCE [LARGE SCALE GENOMIC DNA]</scope>
    <source>
        <strain evidence="3">TB1705</strain>
        <tissue evidence="3">Leaf</tissue>
    </source>
</reference>
<organism evidence="3 4">
    <name type="scientific">Kingdonia uniflora</name>
    <dbReference type="NCBI Taxonomy" id="39325"/>
    <lineage>
        <taxon>Eukaryota</taxon>
        <taxon>Viridiplantae</taxon>
        <taxon>Streptophyta</taxon>
        <taxon>Embryophyta</taxon>
        <taxon>Tracheophyta</taxon>
        <taxon>Spermatophyta</taxon>
        <taxon>Magnoliopsida</taxon>
        <taxon>Ranunculales</taxon>
        <taxon>Circaeasteraceae</taxon>
        <taxon>Kingdonia</taxon>
    </lineage>
</organism>
<dbReference type="PROSITE" id="PS50020">
    <property type="entry name" value="WW_DOMAIN_2"/>
    <property type="match status" value="1"/>
</dbReference>
<dbReference type="Proteomes" id="UP000541444">
    <property type="component" value="Unassembled WGS sequence"/>
</dbReference>